<dbReference type="Pfam" id="PF03473">
    <property type="entry name" value="MOSC"/>
    <property type="match status" value="1"/>
</dbReference>
<protein>
    <submittedName>
        <fullName evidence="2">MOSC domain-containing protein</fullName>
    </submittedName>
</protein>
<dbReference type="GO" id="GO:0003824">
    <property type="term" value="F:catalytic activity"/>
    <property type="evidence" value="ECO:0007669"/>
    <property type="project" value="InterPro"/>
</dbReference>
<dbReference type="EMBL" id="FNAT01000001">
    <property type="protein sequence ID" value="SDE16304.1"/>
    <property type="molecule type" value="Genomic_DNA"/>
</dbReference>
<feature type="domain" description="MOSC" evidence="1">
    <location>
        <begin position="25"/>
        <end position="157"/>
    </location>
</feature>
<dbReference type="STRING" id="521013.SAMN04488567_1042"/>
<dbReference type="InterPro" id="IPR052716">
    <property type="entry name" value="MOSC_domain"/>
</dbReference>
<dbReference type="SUPFAM" id="SSF50800">
    <property type="entry name" value="PK beta-barrel domain-like"/>
    <property type="match status" value="1"/>
</dbReference>
<evidence type="ECO:0000259" key="1">
    <source>
        <dbReference type="PROSITE" id="PS51340"/>
    </source>
</evidence>
<dbReference type="GO" id="GO:0030170">
    <property type="term" value="F:pyridoxal phosphate binding"/>
    <property type="evidence" value="ECO:0007669"/>
    <property type="project" value="InterPro"/>
</dbReference>
<dbReference type="Gene3D" id="2.40.33.20">
    <property type="entry name" value="PK beta-barrel domain-like"/>
    <property type="match status" value="1"/>
</dbReference>
<gene>
    <name evidence="2" type="ORF">SAMN04488567_1042</name>
</gene>
<dbReference type="GO" id="GO:0030151">
    <property type="term" value="F:molybdenum ion binding"/>
    <property type="evidence" value="ECO:0007669"/>
    <property type="project" value="InterPro"/>
</dbReference>
<keyword evidence="3" id="KW-1185">Reference proteome</keyword>
<name>A0A1G7AN05_9RHOB</name>
<proteinExistence type="predicted"/>
<dbReference type="PROSITE" id="PS51340">
    <property type="entry name" value="MOSC"/>
    <property type="match status" value="1"/>
</dbReference>
<accession>A0A1G7AN05</accession>
<evidence type="ECO:0000313" key="3">
    <source>
        <dbReference type="Proteomes" id="UP000198922"/>
    </source>
</evidence>
<dbReference type="InterPro" id="IPR011037">
    <property type="entry name" value="Pyrv_Knase-like_insert_dom_sf"/>
</dbReference>
<dbReference type="Proteomes" id="UP000198922">
    <property type="component" value="Unassembled WGS sequence"/>
</dbReference>
<sequence length="161" mass="17156">MRLETVASLTGRFPRPGRIDWIGLRPARRAEPVAVDAAEIELRGLVGDHARPGKRAATLIQAEHLPVIAALSGHARVAPETLRRNLLISGLNLTAARHRLLRVGTAVLRFTVPCAPCSRMEEALGPGGYNAMRGHGGWCMEVVEPGRVALGDAVLPLEAGA</sequence>
<dbReference type="InterPro" id="IPR005302">
    <property type="entry name" value="MoCF_Sase_C"/>
</dbReference>
<dbReference type="PANTHER" id="PTHR36930:SF1">
    <property type="entry name" value="MOSC DOMAIN-CONTAINING PROTEIN"/>
    <property type="match status" value="1"/>
</dbReference>
<reference evidence="3" key="1">
    <citation type="submission" date="2016-10" db="EMBL/GenBank/DDBJ databases">
        <authorList>
            <person name="Varghese N."/>
            <person name="Submissions S."/>
        </authorList>
    </citation>
    <scope>NUCLEOTIDE SEQUENCE [LARGE SCALE GENOMIC DNA]</scope>
    <source>
        <strain evidence="3">DSM 21424</strain>
    </source>
</reference>
<organism evidence="2 3">
    <name type="scientific">Limimaricola pyoseonensis</name>
    <dbReference type="NCBI Taxonomy" id="521013"/>
    <lineage>
        <taxon>Bacteria</taxon>
        <taxon>Pseudomonadati</taxon>
        <taxon>Pseudomonadota</taxon>
        <taxon>Alphaproteobacteria</taxon>
        <taxon>Rhodobacterales</taxon>
        <taxon>Paracoccaceae</taxon>
        <taxon>Limimaricola</taxon>
    </lineage>
</organism>
<dbReference type="PANTHER" id="PTHR36930">
    <property type="entry name" value="METAL-SULFUR CLUSTER BIOSYNTHESIS PROTEINS YUAD-RELATED"/>
    <property type="match status" value="1"/>
</dbReference>
<evidence type="ECO:0000313" key="2">
    <source>
        <dbReference type="EMBL" id="SDE16304.1"/>
    </source>
</evidence>
<dbReference type="AlphaFoldDB" id="A0A1G7AN05"/>